<evidence type="ECO:0000313" key="2">
    <source>
        <dbReference type="Proteomes" id="UP001226091"/>
    </source>
</evidence>
<keyword evidence="2" id="KW-1185">Reference proteome</keyword>
<proteinExistence type="predicted"/>
<sequence>MKTIITNKELAFLVETAIKSDVSKEDFKVFVQSKKLESEIKVCVNNKFMSLLK</sequence>
<name>A0ACD4R5A2_9BACI</name>
<reference evidence="2" key="1">
    <citation type="journal article" date="2025" name="Aquaculture">
        <title>Assessment of the bioflocculant production and safety properties of Metabacillus hrfriensis sp. nov. based on phenotypic and whole-genome sequencing analysis.</title>
        <authorList>
            <person name="Zhang R."/>
            <person name="Zhao Z."/>
            <person name="Luo L."/>
            <person name="Wang S."/>
            <person name="Guo K."/>
            <person name="Xu W."/>
        </authorList>
    </citation>
    <scope>NUCLEOTIDE SEQUENCE [LARGE SCALE GENOMIC DNA]</scope>
    <source>
        <strain evidence="2">CT-WN-B3</strain>
    </source>
</reference>
<gene>
    <name evidence="1" type="ORF">QLQ22_12800</name>
</gene>
<dbReference type="Proteomes" id="UP001226091">
    <property type="component" value="Chromosome"/>
</dbReference>
<accession>A0ACD4R5A2</accession>
<protein>
    <submittedName>
        <fullName evidence="1">Uncharacterized protein</fullName>
    </submittedName>
</protein>
<organism evidence="1 2">
    <name type="scientific">Metabacillus hrfriensis</name>
    <dbReference type="NCBI Taxonomy" id="3048891"/>
    <lineage>
        <taxon>Bacteria</taxon>
        <taxon>Bacillati</taxon>
        <taxon>Bacillota</taxon>
        <taxon>Bacilli</taxon>
        <taxon>Bacillales</taxon>
        <taxon>Bacillaceae</taxon>
        <taxon>Metabacillus</taxon>
    </lineage>
</organism>
<evidence type="ECO:0000313" key="1">
    <source>
        <dbReference type="EMBL" id="WHZ55610.1"/>
    </source>
</evidence>
<dbReference type="EMBL" id="CP126116">
    <property type="protein sequence ID" value="WHZ55610.1"/>
    <property type="molecule type" value="Genomic_DNA"/>
</dbReference>